<evidence type="ECO:0000313" key="3">
    <source>
        <dbReference type="EMBL" id="TPR46174.1"/>
    </source>
</evidence>
<evidence type="ECO:0000256" key="1">
    <source>
        <dbReference type="SAM" id="Phobius"/>
    </source>
</evidence>
<keyword evidence="1" id="KW-1133">Transmembrane helix</keyword>
<accession>A0A9Q8INQ7</accession>
<feature type="transmembrane region" description="Helical" evidence="1">
    <location>
        <begin position="210"/>
        <end position="235"/>
    </location>
</feature>
<proteinExistence type="predicted"/>
<dbReference type="InterPro" id="IPR005182">
    <property type="entry name" value="YdbS-like_PH"/>
</dbReference>
<feature type="domain" description="YdbS-like PH" evidence="2">
    <location>
        <begin position="53"/>
        <end position="129"/>
    </location>
</feature>
<feature type="domain" description="YdbS-like PH" evidence="2">
    <location>
        <begin position="396"/>
        <end position="470"/>
    </location>
</feature>
<reference evidence="3" key="1">
    <citation type="submission" date="2018-08" db="EMBL/GenBank/DDBJ databases">
        <title>Comparative genomics of wild bee and flower associated Lactobacillus reveals potential adaptation to the bee host.</title>
        <authorList>
            <person name="Vuong H.Q."/>
            <person name="Mcfrederick Q.S."/>
        </authorList>
    </citation>
    <scope>NUCLEOTIDE SEQUENCE</scope>
    <source>
        <strain evidence="3">HV_63</strain>
    </source>
</reference>
<keyword evidence="1" id="KW-0812">Transmembrane</keyword>
<dbReference type="InterPro" id="IPR014529">
    <property type="entry name" value="UCP026631"/>
</dbReference>
<dbReference type="RefSeq" id="WP_140923749.1">
    <property type="nucleotide sequence ID" value="NZ_QUBF01000001.1"/>
</dbReference>
<dbReference type="PIRSF" id="PIRSF026631">
    <property type="entry name" value="UCP026631"/>
    <property type="match status" value="1"/>
</dbReference>
<feature type="transmembrane region" description="Helical" evidence="1">
    <location>
        <begin position="366"/>
        <end position="386"/>
    </location>
</feature>
<dbReference type="EMBL" id="QUBG01000001">
    <property type="protein sequence ID" value="TPR46174.1"/>
    <property type="molecule type" value="Genomic_DNA"/>
</dbReference>
<comment type="caution">
    <text evidence="3">The sequence shown here is derived from an EMBL/GenBank/DDBJ whole genome shotgun (WGS) entry which is preliminary data.</text>
</comment>
<name>A0A9Q8INQ7_9LACO</name>
<organism evidence="3 4">
    <name type="scientific">Apilactobacillus micheneri</name>
    <dbReference type="NCBI Taxonomy" id="1899430"/>
    <lineage>
        <taxon>Bacteria</taxon>
        <taxon>Bacillati</taxon>
        <taxon>Bacillota</taxon>
        <taxon>Bacilli</taxon>
        <taxon>Lactobacillales</taxon>
        <taxon>Lactobacillaceae</taxon>
        <taxon>Apilactobacillus</taxon>
    </lineage>
</organism>
<sequence>MQNKLLNPLALLFGLKNYFSQVISILLLSIWIHFIWITPIFALFLLAYKIISYFTYRYSILDNQLLIKHGIFFKKEIHMPYEKIQNIHRKQWFFLKPFNLEEVIVDNASHADSNIDLVAVNENVAQMLEHKRLIANNDIAEDISNKAKDDNHNKFDAQYNISNHSMNLFAATSFRGLFGIFILCEFYQRYSFAISSKYKDEVFNYLGSKGIIIVIIEFLVLLIIAFIVSYVSIWIQYYRFTLTKKDGYLTFSRGLLKQETVKIKTNRIQSINFTQNIIRRLFKITTVKITIISDQKENTNTKDPAIIPVLNAKKLYPITNQFFDNLPKEEPKIFGKRNYSIWLFIRNSSWILLMPLPLLLNGTSWLAMFIFIEVILLGLVIFNGFYRHCHNGVRLIKNDVLVIENCRLFNRHLHFIDWHRIQSITLRESIWMQKKNLVHLKISERRGDASGEIVAKYINLDVARSIYNWYQNQ</sequence>
<dbReference type="Proteomes" id="UP000784700">
    <property type="component" value="Unassembled WGS sequence"/>
</dbReference>
<feature type="domain" description="YdbS-like PH" evidence="2">
    <location>
        <begin position="237"/>
        <end position="316"/>
    </location>
</feature>
<evidence type="ECO:0000313" key="4">
    <source>
        <dbReference type="Proteomes" id="UP000784700"/>
    </source>
</evidence>
<protein>
    <recommendedName>
        <fullName evidence="2">YdbS-like PH domain-containing protein</fullName>
    </recommendedName>
</protein>
<feature type="transmembrane region" description="Helical" evidence="1">
    <location>
        <begin position="168"/>
        <end position="190"/>
    </location>
</feature>
<dbReference type="AlphaFoldDB" id="A0A9Q8INQ7"/>
<feature type="transmembrane region" description="Helical" evidence="1">
    <location>
        <begin position="341"/>
        <end position="360"/>
    </location>
</feature>
<dbReference type="Pfam" id="PF03703">
    <property type="entry name" value="bPH_2"/>
    <property type="match status" value="3"/>
</dbReference>
<dbReference type="PANTHER" id="PTHR34473:SF2">
    <property type="entry name" value="UPF0699 TRANSMEMBRANE PROTEIN YDBT"/>
    <property type="match status" value="1"/>
</dbReference>
<keyword evidence="1" id="KW-0472">Membrane</keyword>
<evidence type="ECO:0000259" key="2">
    <source>
        <dbReference type="Pfam" id="PF03703"/>
    </source>
</evidence>
<gene>
    <name evidence="3" type="ORF">DY130_01265</name>
</gene>
<dbReference type="PANTHER" id="PTHR34473">
    <property type="entry name" value="UPF0699 TRANSMEMBRANE PROTEIN YDBS"/>
    <property type="match status" value="1"/>
</dbReference>
<feature type="transmembrane region" description="Helical" evidence="1">
    <location>
        <begin position="20"/>
        <end position="48"/>
    </location>
</feature>